<keyword evidence="4" id="KW-0804">Transcription</keyword>
<accession>A0ABC8VIC6</accession>
<keyword evidence="3" id="KW-0238">DNA-binding</keyword>
<proteinExistence type="inferred from homology"/>
<feature type="compositionally biased region" description="Basic and acidic residues" evidence="5">
    <location>
        <begin position="325"/>
        <end position="344"/>
    </location>
</feature>
<dbReference type="Gene3D" id="4.10.280.10">
    <property type="entry name" value="Helix-loop-helix DNA-binding domain"/>
    <property type="match status" value="1"/>
</dbReference>
<evidence type="ECO:0000259" key="6">
    <source>
        <dbReference type="PROSITE" id="PS50888"/>
    </source>
</evidence>
<dbReference type="GO" id="GO:0003677">
    <property type="term" value="F:DNA binding"/>
    <property type="evidence" value="ECO:0007669"/>
    <property type="project" value="UniProtKB-KW"/>
</dbReference>
<dbReference type="PANTHER" id="PTHR45855">
    <property type="entry name" value="TRANSCRIPTION FACTOR PIF1-RELATED"/>
    <property type="match status" value="1"/>
</dbReference>
<keyword evidence="8" id="KW-1185">Reference proteome</keyword>
<sequence>MNYPGHDGAADPWCFPDDATAATAAGDTSSSFAAMLADYSMDDLFELAWEKGGGEARGAPRSTVQPPAQSSLWSPPPEVRFHPPSEDEMAAWLRTIVNGEELAFNDFDDGRDVAAKGSSDASTIIPPHEKQNLPTITEEMGTKLEIKNPPVGGSSRRSHHGEAHNLTEKRRRQKINERLRTLQQLVPGCDKSNQASTLDQTIQYMKSLQHHVQEMSCGPARPAATAVPVVPPQYAPPGAPLTVPMIPGAPMVIAPAPAMIPFRAMLQMPQYPAALPLMVPAAAAPLYPVATPARATVAAEHARSSAGHRRHGSSRSKGKSSSSRRRQETLNNELDHQVSADKKN</sequence>
<evidence type="ECO:0000256" key="2">
    <source>
        <dbReference type="ARBA" id="ARBA00023015"/>
    </source>
</evidence>
<keyword evidence="2" id="KW-0805">Transcription regulation</keyword>
<feature type="region of interest" description="Disordered" evidence="5">
    <location>
        <begin position="298"/>
        <end position="344"/>
    </location>
</feature>
<feature type="region of interest" description="Disordered" evidence="5">
    <location>
        <begin position="54"/>
        <end position="76"/>
    </location>
</feature>
<evidence type="ECO:0000313" key="7">
    <source>
        <dbReference type="EMBL" id="CAL4891215.1"/>
    </source>
</evidence>
<evidence type="ECO:0000313" key="8">
    <source>
        <dbReference type="Proteomes" id="UP001497457"/>
    </source>
</evidence>
<reference evidence="7" key="1">
    <citation type="submission" date="2024-10" db="EMBL/GenBank/DDBJ databases">
        <authorList>
            <person name="Ryan C."/>
        </authorList>
    </citation>
    <scope>NUCLEOTIDE SEQUENCE [LARGE SCALE GENOMIC DNA]</scope>
</reference>
<evidence type="ECO:0000256" key="1">
    <source>
        <dbReference type="ARBA" id="ARBA00005510"/>
    </source>
</evidence>
<dbReference type="Pfam" id="PF00010">
    <property type="entry name" value="HLH"/>
    <property type="match status" value="1"/>
</dbReference>
<feature type="compositionally biased region" description="Polar residues" evidence="5">
    <location>
        <begin position="62"/>
        <end position="73"/>
    </location>
</feature>
<evidence type="ECO:0000256" key="3">
    <source>
        <dbReference type="ARBA" id="ARBA00023125"/>
    </source>
</evidence>
<name>A0ABC8VIC6_9POAL</name>
<dbReference type="AlphaFoldDB" id="A0ABC8VIC6"/>
<dbReference type="InterPro" id="IPR036638">
    <property type="entry name" value="HLH_DNA-bd_sf"/>
</dbReference>
<feature type="region of interest" description="Disordered" evidence="5">
    <location>
        <begin position="148"/>
        <end position="171"/>
    </location>
</feature>
<comment type="similarity">
    <text evidence="1">Belongs to the bHLH protein family.</text>
</comment>
<feature type="compositionally biased region" description="Basic residues" evidence="5">
    <location>
        <begin position="306"/>
        <end position="324"/>
    </location>
</feature>
<dbReference type="InterPro" id="IPR011598">
    <property type="entry name" value="bHLH_dom"/>
</dbReference>
<dbReference type="PROSITE" id="PS50888">
    <property type="entry name" value="BHLH"/>
    <property type="match status" value="1"/>
</dbReference>
<feature type="compositionally biased region" description="Basic and acidic residues" evidence="5">
    <location>
        <begin position="160"/>
        <end position="171"/>
    </location>
</feature>
<dbReference type="PANTHER" id="PTHR45855:SF24">
    <property type="entry name" value="HELIX-LOOP-HELIX DNA-BINDING DOMAIN CONTAINING PROTEIN, EXPRESSED"/>
    <property type="match status" value="1"/>
</dbReference>
<dbReference type="Proteomes" id="UP001497457">
    <property type="component" value="Chromosome 10rd"/>
</dbReference>
<feature type="domain" description="BHLH" evidence="6">
    <location>
        <begin position="159"/>
        <end position="208"/>
    </location>
</feature>
<dbReference type="InterPro" id="IPR031066">
    <property type="entry name" value="bHLH_ALC-like_plant"/>
</dbReference>
<protein>
    <recommendedName>
        <fullName evidence="6">BHLH domain-containing protein</fullName>
    </recommendedName>
</protein>
<evidence type="ECO:0000256" key="5">
    <source>
        <dbReference type="SAM" id="MobiDB-lite"/>
    </source>
</evidence>
<evidence type="ECO:0000256" key="4">
    <source>
        <dbReference type="ARBA" id="ARBA00023163"/>
    </source>
</evidence>
<dbReference type="SUPFAM" id="SSF47459">
    <property type="entry name" value="HLH, helix-loop-helix DNA-binding domain"/>
    <property type="match status" value="1"/>
</dbReference>
<gene>
    <name evidence="7" type="ORF">URODEC1_LOCUS3669</name>
</gene>
<dbReference type="SMART" id="SM00353">
    <property type="entry name" value="HLH"/>
    <property type="match status" value="1"/>
</dbReference>
<dbReference type="EMBL" id="OZ075120">
    <property type="protein sequence ID" value="CAL4891215.1"/>
    <property type="molecule type" value="Genomic_DNA"/>
</dbReference>
<organism evidence="7 8">
    <name type="scientific">Urochloa decumbens</name>
    <dbReference type="NCBI Taxonomy" id="240449"/>
    <lineage>
        <taxon>Eukaryota</taxon>
        <taxon>Viridiplantae</taxon>
        <taxon>Streptophyta</taxon>
        <taxon>Embryophyta</taxon>
        <taxon>Tracheophyta</taxon>
        <taxon>Spermatophyta</taxon>
        <taxon>Magnoliopsida</taxon>
        <taxon>Liliopsida</taxon>
        <taxon>Poales</taxon>
        <taxon>Poaceae</taxon>
        <taxon>PACMAD clade</taxon>
        <taxon>Panicoideae</taxon>
        <taxon>Panicodae</taxon>
        <taxon>Paniceae</taxon>
        <taxon>Melinidinae</taxon>
        <taxon>Urochloa</taxon>
    </lineage>
</organism>